<feature type="transmembrane region" description="Helical" evidence="7">
    <location>
        <begin position="6"/>
        <end position="27"/>
    </location>
</feature>
<evidence type="ECO:0000256" key="8">
    <source>
        <dbReference type="NCBIfam" id="TIGR00445"/>
    </source>
</evidence>
<dbReference type="AlphaFoldDB" id="A0A386ZE18"/>
<keyword evidence="7" id="KW-0133">Cell shape</keyword>
<dbReference type="NCBIfam" id="TIGR00445">
    <property type="entry name" value="mraY"/>
    <property type="match status" value="1"/>
</dbReference>
<evidence type="ECO:0000313" key="11">
    <source>
        <dbReference type="Proteomes" id="UP000267164"/>
    </source>
</evidence>
<dbReference type="GO" id="GO:0005886">
    <property type="term" value="C:plasma membrane"/>
    <property type="evidence" value="ECO:0007669"/>
    <property type="project" value="UniProtKB-SubCell"/>
</dbReference>
<keyword evidence="6 7" id="KW-0472">Membrane</keyword>
<feature type="transmembrane region" description="Helical" evidence="7">
    <location>
        <begin position="48"/>
        <end position="68"/>
    </location>
</feature>
<evidence type="ECO:0000256" key="9">
    <source>
        <dbReference type="PIRSR" id="PIRSR600715-1"/>
    </source>
</evidence>
<evidence type="ECO:0000256" key="6">
    <source>
        <dbReference type="ARBA" id="ARBA00023136"/>
    </source>
</evidence>
<dbReference type="PANTHER" id="PTHR22926">
    <property type="entry name" value="PHOSPHO-N-ACETYLMURAMOYL-PENTAPEPTIDE-TRANSFERASE"/>
    <property type="match status" value="1"/>
</dbReference>
<dbReference type="InterPro" id="IPR018480">
    <property type="entry name" value="PNAcMuramoyl-5peptid_Trfase_CS"/>
</dbReference>
<dbReference type="PROSITE" id="PS01347">
    <property type="entry name" value="MRAY_1"/>
    <property type="match status" value="1"/>
</dbReference>
<dbReference type="GO" id="GO:0051992">
    <property type="term" value="F:UDP-N-acetylmuramoyl-L-alanyl-D-glutamyl-meso-2,6-diaminopimelyl-D-alanyl-D-alanine:undecaprenyl-phosphate transferase activity"/>
    <property type="evidence" value="ECO:0007669"/>
    <property type="project" value="RHEA"/>
</dbReference>
<feature type="binding site" evidence="9">
    <location>
        <position position="182"/>
    </location>
    <ligand>
        <name>Mg(2+)</name>
        <dbReference type="ChEBI" id="CHEBI:18420"/>
    </ligand>
</feature>
<keyword evidence="7" id="KW-0961">Cell wall biogenesis/degradation</keyword>
<dbReference type="GO" id="GO:0071555">
    <property type="term" value="P:cell wall organization"/>
    <property type="evidence" value="ECO:0007669"/>
    <property type="project" value="UniProtKB-KW"/>
</dbReference>
<dbReference type="EMBL" id="CP032568">
    <property type="protein sequence ID" value="AYF75364.1"/>
    <property type="molecule type" value="Genomic_DNA"/>
</dbReference>
<comment type="pathway">
    <text evidence="7">Cell wall biogenesis; peptidoglycan biosynthesis.</text>
</comment>
<organism evidence="10 11">
    <name type="scientific">Nocardia yunnanensis</name>
    <dbReference type="NCBI Taxonomy" id="2382165"/>
    <lineage>
        <taxon>Bacteria</taxon>
        <taxon>Bacillati</taxon>
        <taxon>Actinomycetota</taxon>
        <taxon>Actinomycetes</taxon>
        <taxon>Mycobacteriales</taxon>
        <taxon>Nocardiaceae</taxon>
        <taxon>Nocardia</taxon>
    </lineage>
</organism>
<evidence type="ECO:0000256" key="4">
    <source>
        <dbReference type="ARBA" id="ARBA00022692"/>
    </source>
</evidence>
<dbReference type="PANTHER" id="PTHR22926:SF5">
    <property type="entry name" value="PHOSPHO-N-ACETYLMURAMOYL-PENTAPEPTIDE-TRANSFERASE HOMOLOG"/>
    <property type="match status" value="1"/>
</dbReference>
<protein>
    <recommendedName>
        <fullName evidence="7 8">Phospho-N-acetylmuramoyl-pentapeptide-transferase</fullName>
        <ecNumber evidence="7 8">2.7.8.13</ecNumber>
    </recommendedName>
    <alternativeName>
        <fullName evidence="7">UDP-MurNAc-pentapeptide phosphotransferase</fullName>
    </alternativeName>
</protein>
<keyword evidence="3 7" id="KW-0808">Transferase</keyword>
<dbReference type="Pfam" id="PF10555">
    <property type="entry name" value="MraY_sig1"/>
    <property type="match status" value="1"/>
</dbReference>
<keyword evidence="7" id="KW-0573">Peptidoglycan synthesis</keyword>
<keyword evidence="7" id="KW-1003">Cell membrane</keyword>
<name>A0A386ZE18_9NOCA</name>
<comment type="cofactor">
    <cofactor evidence="7 9">
        <name>Mg(2+)</name>
        <dbReference type="ChEBI" id="CHEBI:18420"/>
    </cofactor>
</comment>
<dbReference type="PROSITE" id="PS01348">
    <property type="entry name" value="MRAY_2"/>
    <property type="match status" value="1"/>
</dbReference>
<dbReference type="GO" id="GO:0008963">
    <property type="term" value="F:phospho-N-acetylmuramoyl-pentapeptide-transferase activity"/>
    <property type="evidence" value="ECO:0007669"/>
    <property type="project" value="UniProtKB-UniRule"/>
</dbReference>
<evidence type="ECO:0000256" key="2">
    <source>
        <dbReference type="ARBA" id="ARBA00005583"/>
    </source>
</evidence>
<dbReference type="GO" id="GO:0009252">
    <property type="term" value="P:peptidoglycan biosynthetic process"/>
    <property type="evidence" value="ECO:0007669"/>
    <property type="project" value="UniProtKB-UniRule"/>
</dbReference>
<feature type="transmembrane region" description="Helical" evidence="7">
    <location>
        <begin position="157"/>
        <end position="177"/>
    </location>
</feature>
<evidence type="ECO:0000313" key="10">
    <source>
        <dbReference type="EMBL" id="AYF75364.1"/>
    </source>
</evidence>
<dbReference type="UniPathway" id="UPA00219"/>
<keyword evidence="7 9" id="KW-0479">Metal-binding</keyword>
<feature type="transmembrane region" description="Helical" evidence="7">
    <location>
        <begin position="280"/>
        <end position="303"/>
    </location>
</feature>
<dbReference type="OrthoDB" id="9805475at2"/>
<gene>
    <name evidence="7" type="primary">mraY</name>
    <name evidence="10" type="ORF">D7D52_17515</name>
</gene>
<dbReference type="InterPro" id="IPR003524">
    <property type="entry name" value="PNAcMuramoyl-5peptid_Trfase"/>
</dbReference>
<dbReference type="Pfam" id="PF00953">
    <property type="entry name" value="Glycos_transf_4"/>
    <property type="match status" value="1"/>
</dbReference>
<feature type="transmembrane region" description="Helical" evidence="7">
    <location>
        <begin position="255"/>
        <end position="274"/>
    </location>
</feature>
<dbReference type="EC" id="2.7.8.13" evidence="7 8"/>
<dbReference type="InterPro" id="IPR000715">
    <property type="entry name" value="Glycosyl_transferase_4"/>
</dbReference>
<feature type="transmembrane region" description="Helical" evidence="7">
    <location>
        <begin position="80"/>
        <end position="100"/>
    </location>
</feature>
<dbReference type="HAMAP" id="MF_00038">
    <property type="entry name" value="MraY"/>
    <property type="match status" value="1"/>
</dbReference>
<comment type="subcellular location">
    <subcellularLocation>
        <location evidence="7">Cell membrane</location>
        <topology evidence="7">Multi-pass membrane protein</topology>
    </subcellularLocation>
    <subcellularLocation>
        <location evidence="1">Membrane</location>
        <topology evidence="1">Multi-pass membrane protein</topology>
    </subcellularLocation>
</comment>
<dbReference type="Proteomes" id="UP000267164">
    <property type="component" value="Chromosome"/>
</dbReference>
<dbReference type="GO" id="GO:0051301">
    <property type="term" value="P:cell division"/>
    <property type="evidence" value="ECO:0007669"/>
    <property type="project" value="UniProtKB-KW"/>
</dbReference>
<keyword evidence="7" id="KW-0131">Cell cycle</keyword>
<evidence type="ECO:0000256" key="7">
    <source>
        <dbReference type="HAMAP-Rule" id="MF_00038"/>
    </source>
</evidence>
<dbReference type="GO" id="GO:0046872">
    <property type="term" value="F:metal ion binding"/>
    <property type="evidence" value="ECO:0007669"/>
    <property type="project" value="UniProtKB-KW"/>
</dbReference>
<reference evidence="10 11" key="1">
    <citation type="submission" date="2018-09" db="EMBL/GenBank/DDBJ databases">
        <title>Nocardia yunnanensis sp. nov., an actinomycete isolated from a soil sample.</title>
        <authorList>
            <person name="Zhang J."/>
        </authorList>
    </citation>
    <scope>NUCLEOTIDE SEQUENCE [LARGE SCALE GENOMIC DNA]</scope>
    <source>
        <strain evidence="10 11">CFHS0054</strain>
    </source>
</reference>
<evidence type="ECO:0000256" key="5">
    <source>
        <dbReference type="ARBA" id="ARBA00022989"/>
    </source>
</evidence>
<feature type="binding site" evidence="9">
    <location>
        <position position="259"/>
    </location>
    <ligand>
        <name>Mg(2+)</name>
        <dbReference type="ChEBI" id="CHEBI:18420"/>
    </ligand>
</feature>
<evidence type="ECO:0000256" key="1">
    <source>
        <dbReference type="ARBA" id="ARBA00004141"/>
    </source>
</evidence>
<comment type="function">
    <text evidence="7">Catalyzes the initial step of the lipid cycle reactions in the biosynthesis of the cell wall peptidoglycan: transfers peptidoglycan precursor phospho-MurNAc-pentapeptide from UDP-MurNAc-pentapeptide onto the lipid carrier undecaprenyl phosphate, yielding undecaprenyl-pyrophosphoryl-MurNAc-pentapeptide, known as lipid I.</text>
</comment>
<comment type="catalytic activity">
    <reaction evidence="7">
        <text>UDP-N-acetyl-alpha-D-muramoyl-L-alanyl-gamma-D-glutamyl-meso-2,6-diaminopimeloyl-D-alanyl-D-alanine + di-trans,octa-cis-undecaprenyl phosphate = di-trans,octa-cis-undecaprenyl diphospho-N-acetyl-alpha-D-muramoyl-L-alanyl-D-glutamyl-meso-2,6-diaminopimeloyl-D-alanyl-D-alanine + UMP</text>
        <dbReference type="Rhea" id="RHEA:28386"/>
        <dbReference type="ChEBI" id="CHEBI:57865"/>
        <dbReference type="ChEBI" id="CHEBI:60392"/>
        <dbReference type="ChEBI" id="CHEBI:61386"/>
        <dbReference type="ChEBI" id="CHEBI:61387"/>
        <dbReference type="EC" id="2.7.8.13"/>
    </reaction>
</comment>
<proteinExistence type="inferred from homology"/>
<dbReference type="RefSeq" id="WP_120737801.1">
    <property type="nucleotide sequence ID" value="NZ_CP032568.1"/>
</dbReference>
<keyword evidence="11" id="KW-1185">Reference proteome</keyword>
<evidence type="ECO:0000256" key="3">
    <source>
        <dbReference type="ARBA" id="ARBA00022679"/>
    </source>
</evidence>
<keyword evidence="5 7" id="KW-1133">Transmembrane helix</keyword>
<dbReference type="CDD" id="cd06852">
    <property type="entry name" value="GT_MraY"/>
    <property type="match status" value="1"/>
</dbReference>
<keyword evidence="4 7" id="KW-0812">Transmembrane</keyword>
<keyword evidence="7" id="KW-0132">Cell division</keyword>
<feature type="transmembrane region" description="Helical" evidence="7">
    <location>
        <begin position="334"/>
        <end position="351"/>
    </location>
</feature>
<feature type="transmembrane region" description="Helical" evidence="7">
    <location>
        <begin position="231"/>
        <end position="248"/>
    </location>
</feature>
<dbReference type="GO" id="GO:0008360">
    <property type="term" value="P:regulation of cell shape"/>
    <property type="evidence" value="ECO:0007669"/>
    <property type="project" value="UniProtKB-KW"/>
</dbReference>
<accession>A0A386ZE18</accession>
<sequence>MRQILVAAMVALAVSIAVTPLLIRLFSRRRWGQPIRADGPRAHLAKRGTPTMGGIAILIGMWAGYAAAHLVNGHDGETGPSASGLLVLGLATALGGVGFVDDYIKLSTQRSLGLSASGKYVGQLSAALIFGVLALRFRGGGGLTPGSRQISIVRDVSTVSLGVVGFLVAAGLLVVAWSNAVNITDGLDGLAAGSMGLTLGAYVLITFWQYSHSCAAKAVPGCYTVRDPLDLSIVCAAAATACVGFLWWNAAPAKIIMGDTGALALGGLLAGLSITSRTELLMVAVGALFVAEILSVLLQIVMFRTTRTRLFKMAPFHHHFELTGWAETTVTIRFWLLAAIASATGLIAFYGEHLSTTGAQLP</sequence>
<comment type="similarity">
    <text evidence="2 7">Belongs to the glycosyltransferase 4 family. MraY subfamily.</text>
</comment>
<feature type="transmembrane region" description="Helical" evidence="7">
    <location>
        <begin position="189"/>
        <end position="211"/>
    </location>
</feature>
<dbReference type="KEGG" id="nyu:D7D52_17515"/>
<keyword evidence="7 9" id="KW-0460">Magnesium</keyword>